<sequence>MLKHPRIGATSRDRVSEKSDLQILSGNAGQNVGTSAARPGRTSAGHTDNKGVAESSAKKHFYPITRDTVAWGAMKYLNKKVPETTSKKPQMYAYLLEQEKEAIKIISSLEVLSKLPEF</sequence>
<dbReference type="Proteomes" id="UP001056120">
    <property type="component" value="Linkage Group LG14"/>
</dbReference>
<dbReference type="EMBL" id="CM042031">
    <property type="protein sequence ID" value="KAI3783730.1"/>
    <property type="molecule type" value="Genomic_DNA"/>
</dbReference>
<accession>A0ACB9GKV6</accession>
<gene>
    <name evidence="1" type="ORF">L1987_42816</name>
</gene>
<name>A0ACB9GKV6_9ASTR</name>
<organism evidence="1 2">
    <name type="scientific">Smallanthus sonchifolius</name>
    <dbReference type="NCBI Taxonomy" id="185202"/>
    <lineage>
        <taxon>Eukaryota</taxon>
        <taxon>Viridiplantae</taxon>
        <taxon>Streptophyta</taxon>
        <taxon>Embryophyta</taxon>
        <taxon>Tracheophyta</taxon>
        <taxon>Spermatophyta</taxon>
        <taxon>Magnoliopsida</taxon>
        <taxon>eudicotyledons</taxon>
        <taxon>Gunneridae</taxon>
        <taxon>Pentapetalae</taxon>
        <taxon>asterids</taxon>
        <taxon>campanulids</taxon>
        <taxon>Asterales</taxon>
        <taxon>Asteraceae</taxon>
        <taxon>Asteroideae</taxon>
        <taxon>Heliantheae alliance</taxon>
        <taxon>Millerieae</taxon>
        <taxon>Smallanthus</taxon>
    </lineage>
</organism>
<protein>
    <submittedName>
        <fullName evidence="1">Uncharacterized protein</fullName>
    </submittedName>
</protein>
<keyword evidence="2" id="KW-1185">Reference proteome</keyword>
<reference evidence="2" key="1">
    <citation type="journal article" date="2022" name="Mol. Ecol. Resour.">
        <title>The genomes of chicory, endive, great burdock and yacon provide insights into Asteraceae palaeo-polyploidization history and plant inulin production.</title>
        <authorList>
            <person name="Fan W."/>
            <person name="Wang S."/>
            <person name="Wang H."/>
            <person name="Wang A."/>
            <person name="Jiang F."/>
            <person name="Liu H."/>
            <person name="Zhao H."/>
            <person name="Xu D."/>
            <person name="Zhang Y."/>
        </authorList>
    </citation>
    <scope>NUCLEOTIDE SEQUENCE [LARGE SCALE GENOMIC DNA]</scope>
    <source>
        <strain evidence="2">cv. Yunnan</strain>
    </source>
</reference>
<proteinExistence type="predicted"/>
<evidence type="ECO:0000313" key="1">
    <source>
        <dbReference type="EMBL" id="KAI3783730.1"/>
    </source>
</evidence>
<evidence type="ECO:0000313" key="2">
    <source>
        <dbReference type="Proteomes" id="UP001056120"/>
    </source>
</evidence>
<reference evidence="1 2" key="2">
    <citation type="journal article" date="2022" name="Mol. Ecol. Resour.">
        <title>The genomes of chicory, endive, great burdock and yacon provide insights into Asteraceae paleo-polyploidization history and plant inulin production.</title>
        <authorList>
            <person name="Fan W."/>
            <person name="Wang S."/>
            <person name="Wang H."/>
            <person name="Wang A."/>
            <person name="Jiang F."/>
            <person name="Liu H."/>
            <person name="Zhao H."/>
            <person name="Xu D."/>
            <person name="Zhang Y."/>
        </authorList>
    </citation>
    <scope>NUCLEOTIDE SEQUENCE [LARGE SCALE GENOMIC DNA]</scope>
    <source>
        <strain evidence="2">cv. Yunnan</strain>
        <tissue evidence="1">Leaves</tissue>
    </source>
</reference>
<comment type="caution">
    <text evidence="1">The sequence shown here is derived from an EMBL/GenBank/DDBJ whole genome shotgun (WGS) entry which is preliminary data.</text>
</comment>